<feature type="region of interest" description="Disordered" evidence="3">
    <location>
        <begin position="305"/>
        <end position="366"/>
    </location>
</feature>
<reference evidence="5" key="1">
    <citation type="submission" date="2021-01" db="EMBL/GenBank/DDBJ databases">
        <authorList>
            <person name="Corre E."/>
            <person name="Pelletier E."/>
            <person name="Niang G."/>
            <person name="Scheremetjew M."/>
            <person name="Finn R."/>
            <person name="Kale V."/>
            <person name="Holt S."/>
            <person name="Cochrane G."/>
            <person name="Meng A."/>
            <person name="Brown T."/>
            <person name="Cohen L."/>
        </authorList>
    </citation>
    <scope>NUCLEOTIDE SEQUENCE</scope>
    <source>
        <strain evidence="5">SM1012Den-03</strain>
    </source>
</reference>
<name>A0A7S2LP45_9STRA</name>
<dbReference type="SUPFAM" id="SSF47095">
    <property type="entry name" value="HMG-box"/>
    <property type="match status" value="2"/>
</dbReference>
<dbReference type="AlphaFoldDB" id="A0A7S2LP45"/>
<proteinExistence type="predicted"/>
<protein>
    <recommendedName>
        <fullName evidence="4">HMG box domain-containing protein</fullName>
    </recommendedName>
</protein>
<dbReference type="GO" id="GO:0003677">
    <property type="term" value="F:DNA binding"/>
    <property type="evidence" value="ECO:0007669"/>
    <property type="project" value="UniProtKB-UniRule"/>
</dbReference>
<feature type="compositionally biased region" description="Pro residues" evidence="3">
    <location>
        <begin position="1"/>
        <end position="10"/>
    </location>
</feature>
<dbReference type="InterPro" id="IPR050342">
    <property type="entry name" value="HMGB"/>
</dbReference>
<keyword evidence="2" id="KW-0539">Nucleus</keyword>
<dbReference type="PANTHER" id="PTHR48112:SF15">
    <property type="entry name" value="HMG BOX DOMAIN-CONTAINING PROTEIN"/>
    <property type="match status" value="1"/>
</dbReference>
<feature type="DNA-binding region" description="HMG box" evidence="2">
    <location>
        <begin position="147"/>
        <end position="200"/>
    </location>
</feature>
<dbReference type="InterPro" id="IPR009071">
    <property type="entry name" value="HMG_box_dom"/>
</dbReference>
<dbReference type="PROSITE" id="PS50118">
    <property type="entry name" value="HMG_BOX_2"/>
    <property type="match status" value="2"/>
</dbReference>
<evidence type="ECO:0000256" key="3">
    <source>
        <dbReference type="SAM" id="MobiDB-lite"/>
    </source>
</evidence>
<organism evidence="5">
    <name type="scientific">Skeletonema marinoi</name>
    <dbReference type="NCBI Taxonomy" id="267567"/>
    <lineage>
        <taxon>Eukaryota</taxon>
        <taxon>Sar</taxon>
        <taxon>Stramenopiles</taxon>
        <taxon>Ochrophyta</taxon>
        <taxon>Bacillariophyta</taxon>
        <taxon>Coscinodiscophyceae</taxon>
        <taxon>Thalassiosirophycidae</taxon>
        <taxon>Thalassiosirales</taxon>
        <taxon>Skeletonemataceae</taxon>
        <taxon>Skeletonema</taxon>
        <taxon>Skeletonema marinoi-dohrnii complex</taxon>
    </lineage>
</organism>
<evidence type="ECO:0000256" key="1">
    <source>
        <dbReference type="ARBA" id="ARBA00023125"/>
    </source>
</evidence>
<dbReference type="Pfam" id="PF00505">
    <property type="entry name" value="HMG_box"/>
    <property type="match status" value="2"/>
</dbReference>
<gene>
    <name evidence="5" type="ORF">SMAR0320_LOCUS14187</name>
</gene>
<evidence type="ECO:0000256" key="2">
    <source>
        <dbReference type="PROSITE-ProRule" id="PRU00267"/>
    </source>
</evidence>
<feature type="region of interest" description="Disordered" evidence="3">
    <location>
        <begin position="210"/>
        <end position="237"/>
    </location>
</feature>
<dbReference type="Gene3D" id="1.10.30.10">
    <property type="entry name" value="High mobility group box domain"/>
    <property type="match status" value="2"/>
</dbReference>
<feature type="region of interest" description="Disordered" evidence="3">
    <location>
        <begin position="61"/>
        <end position="142"/>
    </location>
</feature>
<keyword evidence="1 2" id="KW-0238">DNA-binding</keyword>
<feature type="domain" description="HMG box" evidence="4">
    <location>
        <begin position="147"/>
        <end position="200"/>
    </location>
</feature>
<dbReference type="InterPro" id="IPR036910">
    <property type="entry name" value="HMG_box_dom_sf"/>
</dbReference>
<dbReference type="EMBL" id="HBGZ01019821">
    <property type="protein sequence ID" value="CAD9612214.1"/>
    <property type="molecule type" value="Transcribed_RNA"/>
</dbReference>
<evidence type="ECO:0000313" key="5">
    <source>
        <dbReference type="EMBL" id="CAD9612214.1"/>
    </source>
</evidence>
<feature type="region of interest" description="Disordered" evidence="3">
    <location>
        <begin position="1"/>
        <end position="24"/>
    </location>
</feature>
<accession>A0A7S2LP45</accession>
<feature type="compositionally biased region" description="Low complexity" evidence="3">
    <location>
        <begin position="323"/>
        <end position="346"/>
    </location>
</feature>
<dbReference type="PRINTS" id="PR00886">
    <property type="entry name" value="HIGHMOBLTY12"/>
</dbReference>
<sequence length="387" mass="43898">MSKPSPPPSPSRQQCASDDDDDASLDASLQQTLQHAMAATKHKEDKSYYEVPLCKPIGRDYQQTSKIFPPPLPMLPDLVTKKPAEEQAGVSAQQDSTYASFLPSTNSEHPSYFDNQQQKQPSSSHSTPSINRSASSSSFDMNMNNEVVPNVSAYFLYQNATRDHFKSLNPQMSQAELSKLTSQQYKSLGPQEKVSWTAQASLLNAARLNAEQSNSGNHLVMSKKSPSKKRKDPDAPKRAVGAYVWFTMEERPKIQNEIKGIKFAEMGKLLGERWRGLTPGEKRKYIIMASEDRGRVQTELKAYKEKQTRQQKARKAQADSHMQQHQQHQQHQQQSQQQQHQHQQQQVGNRSQPQHAPQPVADIIGYNHEYDYSDEFCSDIIKRLSED</sequence>
<feature type="domain" description="HMG box" evidence="4">
    <location>
        <begin position="236"/>
        <end position="304"/>
    </location>
</feature>
<evidence type="ECO:0000259" key="4">
    <source>
        <dbReference type="PROSITE" id="PS50118"/>
    </source>
</evidence>
<feature type="DNA-binding region" description="HMG box" evidence="2">
    <location>
        <begin position="236"/>
        <end position="304"/>
    </location>
</feature>
<feature type="compositionally biased region" description="Polar residues" evidence="3">
    <location>
        <begin position="90"/>
        <end position="142"/>
    </location>
</feature>
<dbReference type="SMART" id="SM00398">
    <property type="entry name" value="HMG"/>
    <property type="match status" value="2"/>
</dbReference>
<dbReference type="PANTHER" id="PTHR48112">
    <property type="entry name" value="HIGH MOBILITY GROUP PROTEIN DSP1"/>
    <property type="match status" value="1"/>
</dbReference>
<dbReference type="GO" id="GO:0005634">
    <property type="term" value="C:nucleus"/>
    <property type="evidence" value="ECO:0007669"/>
    <property type="project" value="UniProtKB-UniRule"/>
</dbReference>